<dbReference type="Proteomes" id="UP000051802">
    <property type="component" value="Unassembled WGS sequence"/>
</dbReference>
<dbReference type="STRING" id="676599.ARC20_03370"/>
<proteinExistence type="predicted"/>
<feature type="coiled-coil region" evidence="1">
    <location>
        <begin position="284"/>
        <end position="311"/>
    </location>
</feature>
<sequence length="574" mass="62472">MKIVQLMQGTPEWHAHRAQHLNASDAPAMMGCSPYKNRAQLVREMATGVGEEVDAERQRIFDAGHRYEALARPLAEQIVGEDLFPVTGTEGKYSASFDGLTLLEDVAFEHKSLNDALRVAMVDGCTGADLPLVYRVQMEHQALVSGAGRVLFMASKWAADDTLIEERHCWYTPDAELRARLIAGWEQFEADVAAYEHVEKIQPAPAGRAPDSLPALSVVARGMVEFSNLAEFREKALAVIAAVKTDLRTDDDFATAELTVKAFKAGEEKLEATKDQILGQMSDVDAVMRTIDEISAEMKRARLQLDKLVTAEKEKRRGEIVEAGKQAVIGHYQQINASLGAHALQVPLREITADLGTAIKGKRSLSSMQDAVDSLAAQHKVVASQAAERVRACVRVLDMEVGTYGTLFPDAVQLCAQKQPEDLRNLITARIAEHQQREREREEAQRERIRKEEADRLEREQRQRDEERAAADVPASSTSVPAPPAAPAQASPETAAHAAPAAAAPARRVKLGDINAAIAPLSINAEGLAQLGFLPVGSERSAKLYDAASVPAMCQAMEKVLRAVAAGDNYPMAA</sequence>
<dbReference type="PIRSF" id="PIRSF028503">
    <property type="entry name" value="UCP028503"/>
    <property type="match status" value="1"/>
</dbReference>
<evidence type="ECO:0000256" key="1">
    <source>
        <dbReference type="SAM" id="Coils"/>
    </source>
</evidence>
<accession>A0A0R0AQG5</accession>
<gene>
    <name evidence="4" type="ORF">ARC20_03370</name>
</gene>
<dbReference type="Gene3D" id="3.90.320.10">
    <property type="match status" value="1"/>
</dbReference>
<protein>
    <recommendedName>
        <fullName evidence="3">YqaJ viral recombinase domain-containing protein</fullName>
    </recommendedName>
</protein>
<reference evidence="4 5" key="1">
    <citation type="submission" date="2015-10" db="EMBL/GenBank/DDBJ databases">
        <title>Genome sequencing and analysis of members of genus Stenotrophomonas.</title>
        <authorList>
            <person name="Patil P.P."/>
            <person name="Midha S."/>
            <person name="Patil P.B."/>
        </authorList>
    </citation>
    <scope>NUCLEOTIDE SEQUENCE [LARGE SCALE GENOMIC DNA]</scope>
    <source>
        <strain evidence="4 5">JCM 16536</strain>
    </source>
</reference>
<dbReference type="RefSeq" id="WP_057643472.1">
    <property type="nucleotide sequence ID" value="NZ_LLXU01000035.1"/>
</dbReference>
<organism evidence="4 5">
    <name type="scientific">Stenotrophomonas panacihumi</name>
    <dbReference type="NCBI Taxonomy" id="676599"/>
    <lineage>
        <taxon>Bacteria</taxon>
        <taxon>Pseudomonadati</taxon>
        <taxon>Pseudomonadota</taxon>
        <taxon>Gammaproteobacteria</taxon>
        <taxon>Lysobacterales</taxon>
        <taxon>Lysobacteraceae</taxon>
        <taxon>Stenotrophomonas</taxon>
    </lineage>
</organism>
<evidence type="ECO:0000313" key="5">
    <source>
        <dbReference type="Proteomes" id="UP000051802"/>
    </source>
</evidence>
<name>A0A0R0AQG5_9GAMM</name>
<dbReference type="InterPro" id="IPR011604">
    <property type="entry name" value="PDDEXK-like_dom_sf"/>
</dbReference>
<dbReference type="InterPro" id="IPR011335">
    <property type="entry name" value="Restrct_endonuc-II-like"/>
</dbReference>
<feature type="compositionally biased region" description="Basic and acidic residues" evidence="2">
    <location>
        <begin position="434"/>
        <end position="470"/>
    </location>
</feature>
<dbReference type="InterPro" id="IPR019080">
    <property type="entry name" value="YqaJ_viral_recombinase"/>
</dbReference>
<dbReference type="AlphaFoldDB" id="A0A0R0AQG5"/>
<dbReference type="InterPro" id="IPR016889">
    <property type="entry name" value="UCP028503"/>
</dbReference>
<comment type="caution">
    <text evidence="4">The sequence shown here is derived from an EMBL/GenBank/DDBJ whole genome shotgun (WGS) entry which is preliminary data.</text>
</comment>
<dbReference type="OrthoDB" id="9135654at2"/>
<keyword evidence="5" id="KW-1185">Reference proteome</keyword>
<feature type="compositionally biased region" description="Low complexity" evidence="2">
    <location>
        <begin position="487"/>
        <end position="501"/>
    </location>
</feature>
<dbReference type="Pfam" id="PF09588">
    <property type="entry name" value="YqaJ"/>
    <property type="match status" value="1"/>
</dbReference>
<feature type="region of interest" description="Disordered" evidence="2">
    <location>
        <begin position="434"/>
        <end position="501"/>
    </location>
</feature>
<dbReference type="EMBL" id="LLXU01000035">
    <property type="protein sequence ID" value="KRG47381.1"/>
    <property type="molecule type" value="Genomic_DNA"/>
</dbReference>
<evidence type="ECO:0000256" key="2">
    <source>
        <dbReference type="SAM" id="MobiDB-lite"/>
    </source>
</evidence>
<keyword evidence="1" id="KW-0175">Coiled coil</keyword>
<evidence type="ECO:0000313" key="4">
    <source>
        <dbReference type="EMBL" id="KRG47381.1"/>
    </source>
</evidence>
<dbReference type="SUPFAM" id="SSF52980">
    <property type="entry name" value="Restriction endonuclease-like"/>
    <property type="match status" value="1"/>
</dbReference>
<feature type="compositionally biased region" description="Low complexity" evidence="2">
    <location>
        <begin position="471"/>
        <end position="480"/>
    </location>
</feature>
<evidence type="ECO:0000259" key="3">
    <source>
        <dbReference type="Pfam" id="PF09588"/>
    </source>
</evidence>
<feature type="domain" description="YqaJ viral recombinase" evidence="3">
    <location>
        <begin position="12"/>
        <end position="147"/>
    </location>
</feature>